<feature type="signal peptide" evidence="7">
    <location>
        <begin position="1"/>
        <end position="21"/>
    </location>
</feature>
<evidence type="ECO:0000256" key="7">
    <source>
        <dbReference type="SAM" id="SignalP"/>
    </source>
</evidence>
<evidence type="ECO:0000256" key="2">
    <source>
        <dbReference type="ARBA" id="ARBA00022617"/>
    </source>
</evidence>
<proteinExistence type="predicted"/>
<accession>A0A9X1IKC7</accession>
<evidence type="ECO:0000259" key="8">
    <source>
        <dbReference type="PROSITE" id="PS51007"/>
    </source>
</evidence>
<dbReference type="GO" id="GO:0046872">
    <property type="term" value="F:metal ion binding"/>
    <property type="evidence" value="ECO:0007669"/>
    <property type="project" value="UniProtKB-KW"/>
</dbReference>
<reference evidence="9" key="1">
    <citation type="submission" date="2021-10" db="EMBL/GenBank/DDBJ databases">
        <title>Roseicella aerolatum sp. nov., isolated from aerosols of e-waste dismantling site.</title>
        <authorList>
            <person name="Qin T."/>
        </authorList>
    </citation>
    <scope>NUCLEOTIDE SEQUENCE</scope>
    <source>
        <strain evidence="9">GB24</strain>
    </source>
</reference>
<dbReference type="GO" id="GO:0009055">
    <property type="term" value="F:electron transfer activity"/>
    <property type="evidence" value="ECO:0007669"/>
    <property type="project" value="InterPro"/>
</dbReference>
<keyword evidence="2 6" id="KW-0349">Heme</keyword>
<name>A0A9X1IKC7_9PROT</name>
<dbReference type="Proteomes" id="UP001139311">
    <property type="component" value="Unassembled WGS sequence"/>
</dbReference>
<dbReference type="InterPro" id="IPR036909">
    <property type="entry name" value="Cyt_c-like_dom_sf"/>
</dbReference>
<comment type="caution">
    <text evidence="9">The sequence shown here is derived from an EMBL/GenBank/DDBJ whole genome shotgun (WGS) entry which is preliminary data.</text>
</comment>
<feature type="domain" description="Cytochrome c" evidence="8">
    <location>
        <begin position="25"/>
        <end position="106"/>
    </location>
</feature>
<evidence type="ECO:0000256" key="4">
    <source>
        <dbReference type="ARBA" id="ARBA00022982"/>
    </source>
</evidence>
<dbReference type="Gene3D" id="1.10.760.10">
    <property type="entry name" value="Cytochrome c-like domain"/>
    <property type="match status" value="1"/>
</dbReference>
<evidence type="ECO:0000256" key="3">
    <source>
        <dbReference type="ARBA" id="ARBA00022723"/>
    </source>
</evidence>
<dbReference type="RefSeq" id="WP_226613992.1">
    <property type="nucleotide sequence ID" value="NZ_JAJAQI010000073.1"/>
</dbReference>
<dbReference type="GO" id="GO:0020037">
    <property type="term" value="F:heme binding"/>
    <property type="evidence" value="ECO:0007669"/>
    <property type="project" value="InterPro"/>
</dbReference>
<keyword evidence="7" id="KW-0732">Signal</keyword>
<dbReference type="SUPFAM" id="SSF46626">
    <property type="entry name" value="Cytochrome c"/>
    <property type="match status" value="1"/>
</dbReference>
<dbReference type="InterPro" id="IPR009056">
    <property type="entry name" value="Cyt_c-like_dom"/>
</dbReference>
<gene>
    <name evidence="9" type="ORF">LHA35_26265</name>
</gene>
<keyword evidence="1" id="KW-0813">Transport</keyword>
<evidence type="ECO:0000313" key="10">
    <source>
        <dbReference type="Proteomes" id="UP001139311"/>
    </source>
</evidence>
<evidence type="ECO:0000256" key="6">
    <source>
        <dbReference type="PROSITE-ProRule" id="PRU00433"/>
    </source>
</evidence>
<organism evidence="9 10">
    <name type="scientific">Roseicella aerolata</name>
    <dbReference type="NCBI Taxonomy" id="2883479"/>
    <lineage>
        <taxon>Bacteria</taxon>
        <taxon>Pseudomonadati</taxon>
        <taxon>Pseudomonadota</taxon>
        <taxon>Alphaproteobacteria</taxon>
        <taxon>Acetobacterales</taxon>
        <taxon>Roseomonadaceae</taxon>
        <taxon>Roseicella</taxon>
    </lineage>
</organism>
<dbReference type="AlphaFoldDB" id="A0A9X1IKC7"/>
<dbReference type="PROSITE" id="PS51007">
    <property type="entry name" value="CYTC"/>
    <property type="match status" value="1"/>
</dbReference>
<dbReference type="PANTHER" id="PTHR37823:SF1">
    <property type="entry name" value="CYTOCHROME C-553-LIKE"/>
    <property type="match status" value="1"/>
</dbReference>
<evidence type="ECO:0000256" key="5">
    <source>
        <dbReference type="ARBA" id="ARBA00023004"/>
    </source>
</evidence>
<sequence length="107" mass="11469">MPSLLRILSAVVLVCSGSASLARDGRPEAGRTLAQANCARCHAIGRTGASPFASAPPFRTLHRRYPVEQLAEALAEGIETGHPAMPEFQLSQAQITDLLAYLKTLER</sequence>
<dbReference type="PANTHER" id="PTHR37823">
    <property type="entry name" value="CYTOCHROME C-553-LIKE"/>
    <property type="match status" value="1"/>
</dbReference>
<dbReference type="EMBL" id="JAJAQI010000073">
    <property type="protein sequence ID" value="MCB4825228.1"/>
    <property type="molecule type" value="Genomic_DNA"/>
</dbReference>
<evidence type="ECO:0000256" key="1">
    <source>
        <dbReference type="ARBA" id="ARBA00022448"/>
    </source>
</evidence>
<evidence type="ECO:0000313" key="9">
    <source>
        <dbReference type="EMBL" id="MCB4825228.1"/>
    </source>
</evidence>
<dbReference type="InterPro" id="IPR051811">
    <property type="entry name" value="Cytochrome_c550/c551-like"/>
</dbReference>
<keyword evidence="10" id="KW-1185">Reference proteome</keyword>
<protein>
    <submittedName>
        <fullName evidence="9">Cytochrome c</fullName>
    </submittedName>
</protein>
<feature type="chain" id="PRO_5040910088" evidence="7">
    <location>
        <begin position="22"/>
        <end position="107"/>
    </location>
</feature>
<keyword evidence="4" id="KW-0249">Electron transport</keyword>
<dbReference type="Pfam" id="PF00034">
    <property type="entry name" value="Cytochrom_C"/>
    <property type="match status" value="1"/>
</dbReference>
<keyword evidence="5 6" id="KW-0408">Iron</keyword>
<keyword evidence="3 6" id="KW-0479">Metal-binding</keyword>